<proteinExistence type="predicted"/>
<accession>A0AC61NL06</accession>
<evidence type="ECO:0000313" key="2">
    <source>
        <dbReference type="Proteomes" id="UP000682782"/>
    </source>
</evidence>
<dbReference type="Proteomes" id="UP000682782">
    <property type="component" value="Chromosome"/>
</dbReference>
<dbReference type="EMBL" id="CP068393">
    <property type="protein sequence ID" value="QUC66983.1"/>
    <property type="molecule type" value="Genomic_DNA"/>
</dbReference>
<evidence type="ECO:0000313" key="1">
    <source>
        <dbReference type="EMBL" id="QUC66983.1"/>
    </source>
</evidence>
<protein>
    <submittedName>
        <fullName evidence="1">ABC transporter permease</fullName>
    </submittedName>
</protein>
<keyword evidence="2" id="KW-1185">Reference proteome</keyword>
<name>A0AC61NL06_9FIRM</name>
<gene>
    <name evidence="1" type="ORF">JYE49_14290</name>
</gene>
<organism evidence="1 2">
    <name type="scientific">Aristaeella hokkaidonensis</name>
    <dbReference type="NCBI Taxonomy" id="3046382"/>
    <lineage>
        <taxon>Bacteria</taxon>
        <taxon>Bacillati</taxon>
        <taxon>Bacillota</taxon>
        <taxon>Clostridia</taxon>
        <taxon>Eubacteriales</taxon>
        <taxon>Aristaeellaceae</taxon>
        <taxon>Aristaeella</taxon>
    </lineage>
</organism>
<reference evidence="1" key="1">
    <citation type="submission" date="2021-01" db="EMBL/GenBank/DDBJ databases">
        <title>Complete genome sequence of Clostridiales bacterium R-7.</title>
        <authorList>
            <person name="Mahoney-Kurpe S.C."/>
            <person name="Palevich N."/>
            <person name="Koike S."/>
            <person name="Moon C.D."/>
            <person name="Attwood G.T."/>
        </authorList>
    </citation>
    <scope>NUCLEOTIDE SEQUENCE</scope>
    <source>
        <strain evidence="1">R-7</strain>
    </source>
</reference>
<sequence>MTDLSEFNMSDGELFSHVDHSALESEKITAPRYSYWRSVFRVFFRKRINVVILTLFAIILAFTYIYPAINHYDPYANILEGWTKHLTPSVAMEALGHNIHYILGTGASGQSTFDAVWYGSRISVSMAFLCAAINLTLGVVIGAIWGFSKKVDMVMTEVYNIIGNVPYLLFIAVLVLIFSAGFWTMVFALTITGWLGIAYFIRTQVIIIRDREYNLASRCLGTPITRIAMKNILPFMTSVIVTLAATEIPSYISYEVFLSYIGMGMSDMSLGRLIYSAENAMLTPGWQFEFWSPVVVASIITIVLYVVGQNLGDASDPRTHM</sequence>